<dbReference type="RefSeq" id="WP_120273621.1">
    <property type="nucleotide sequence ID" value="NZ_RAPN01000001.1"/>
</dbReference>
<name>A0A419WAD9_9BACT</name>
<reference evidence="1 2" key="1">
    <citation type="submission" date="2018-09" db="EMBL/GenBank/DDBJ databases">
        <title>Genomic Encyclopedia of Archaeal and Bacterial Type Strains, Phase II (KMG-II): from individual species to whole genera.</title>
        <authorList>
            <person name="Goeker M."/>
        </authorList>
    </citation>
    <scope>NUCLEOTIDE SEQUENCE [LARGE SCALE GENOMIC DNA]</scope>
    <source>
        <strain evidence="1 2">DSM 27148</strain>
    </source>
</reference>
<accession>A0A419WAD9</accession>
<protein>
    <submittedName>
        <fullName evidence="1">Uncharacterized protein DUF4249</fullName>
    </submittedName>
</protein>
<evidence type="ECO:0000313" key="1">
    <source>
        <dbReference type="EMBL" id="RKD92409.1"/>
    </source>
</evidence>
<dbReference type="Proteomes" id="UP000283387">
    <property type="component" value="Unassembled WGS sequence"/>
</dbReference>
<dbReference type="AlphaFoldDB" id="A0A419WAD9"/>
<dbReference type="Pfam" id="PF14054">
    <property type="entry name" value="DUF4249"/>
    <property type="match status" value="1"/>
</dbReference>
<evidence type="ECO:0000313" key="2">
    <source>
        <dbReference type="Proteomes" id="UP000283387"/>
    </source>
</evidence>
<dbReference type="InterPro" id="IPR025345">
    <property type="entry name" value="DUF4249"/>
</dbReference>
<proteinExistence type="predicted"/>
<comment type="caution">
    <text evidence="1">The sequence shown here is derived from an EMBL/GenBank/DDBJ whole genome shotgun (WGS) entry which is preliminary data.</text>
</comment>
<dbReference type="OrthoDB" id="1117670at2"/>
<dbReference type="EMBL" id="RAPN01000001">
    <property type="protein sequence ID" value="RKD92409.1"/>
    <property type="molecule type" value="Genomic_DNA"/>
</dbReference>
<sequence>MKTRYLLFTLVAFQFLYTACTERVDIDLEEAGDPLLVVFAEITDEPKAQAVYLSRTAPYFDNQELPVVSGAEVYLSDGEKEVQLTESLEEPGMYLTEDGYAGIPGKTYTLRIENVDANEDGVVESYIAESVMNPVPAVDSVSVTYNDRWEGWEVELYAQEPGETEDFYLFKVYKNGELYTDSLQNYWVTDDKFFNGNDIEGPIVQYFDEENDEMVADGDTVMLEMAAITKEYYDFINGVLAEVSTKVPIFSGPSANPEGNISNGALGFFSAQAISRGSTIYKEE</sequence>
<organism evidence="1 2">
    <name type="scientific">Mangrovibacterium diazotrophicum</name>
    <dbReference type="NCBI Taxonomy" id="1261403"/>
    <lineage>
        <taxon>Bacteria</taxon>
        <taxon>Pseudomonadati</taxon>
        <taxon>Bacteroidota</taxon>
        <taxon>Bacteroidia</taxon>
        <taxon>Marinilabiliales</taxon>
        <taxon>Prolixibacteraceae</taxon>
        <taxon>Mangrovibacterium</taxon>
    </lineage>
</organism>
<keyword evidence="2" id="KW-1185">Reference proteome</keyword>
<gene>
    <name evidence="1" type="ORF">BC643_2780</name>
</gene>